<evidence type="ECO:0000313" key="2">
    <source>
        <dbReference type="Proteomes" id="UP000762676"/>
    </source>
</evidence>
<protein>
    <submittedName>
        <fullName evidence="1">Uncharacterized protein</fullName>
    </submittedName>
</protein>
<sequence length="92" mass="10164">MEVSTEISKFIVNSLANTSSNITTNGEPLKDVTNFKYLEETQSMGGCCTTEVRNRAAVATEAFARLNRTLKSNTGFSTKYKLYKSLLLSTLL</sequence>
<dbReference type="Proteomes" id="UP000762676">
    <property type="component" value="Unassembled WGS sequence"/>
</dbReference>
<dbReference type="AlphaFoldDB" id="A0AAV4IP10"/>
<proteinExistence type="predicted"/>
<evidence type="ECO:0000313" key="1">
    <source>
        <dbReference type="EMBL" id="GFS11153.1"/>
    </source>
</evidence>
<reference evidence="1 2" key="1">
    <citation type="journal article" date="2021" name="Elife">
        <title>Chloroplast acquisition without the gene transfer in kleptoplastic sea slugs, Plakobranchus ocellatus.</title>
        <authorList>
            <person name="Maeda T."/>
            <person name="Takahashi S."/>
            <person name="Yoshida T."/>
            <person name="Shimamura S."/>
            <person name="Takaki Y."/>
            <person name="Nagai Y."/>
            <person name="Toyoda A."/>
            <person name="Suzuki Y."/>
            <person name="Arimoto A."/>
            <person name="Ishii H."/>
            <person name="Satoh N."/>
            <person name="Nishiyama T."/>
            <person name="Hasebe M."/>
            <person name="Maruyama T."/>
            <person name="Minagawa J."/>
            <person name="Obokata J."/>
            <person name="Shigenobu S."/>
        </authorList>
    </citation>
    <scope>NUCLEOTIDE SEQUENCE [LARGE SCALE GENOMIC DNA]</scope>
</reference>
<accession>A0AAV4IP10</accession>
<keyword evidence="2" id="KW-1185">Reference proteome</keyword>
<dbReference type="EMBL" id="BMAT01013359">
    <property type="protein sequence ID" value="GFS11153.1"/>
    <property type="molecule type" value="Genomic_DNA"/>
</dbReference>
<organism evidence="1 2">
    <name type="scientific">Elysia marginata</name>
    <dbReference type="NCBI Taxonomy" id="1093978"/>
    <lineage>
        <taxon>Eukaryota</taxon>
        <taxon>Metazoa</taxon>
        <taxon>Spiralia</taxon>
        <taxon>Lophotrochozoa</taxon>
        <taxon>Mollusca</taxon>
        <taxon>Gastropoda</taxon>
        <taxon>Heterobranchia</taxon>
        <taxon>Euthyneura</taxon>
        <taxon>Panpulmonata</taxon>
        <taxon>Sacoglossa</taxon>
        <taxon>Placobranchoidea</taxon>
        <taxon>Plakobranchidae</taxon>
        <taxon>Elysia</taxon>
    </lineage>
</organism>
<name>A0AAV4IP10_9GAST</name>
<gene>
    <name evidence="1" type="ORF">ElyMa_006664700</name>
</gene>
<comment type="caution">
    <text evidence="1">The sequence shown here is derived from an EMBL/GenBank/DDBJ whole genome shotgun (WGS) entry which is preliminary data.</text>
</comment>